<sequence length="174" mass="19518">MVAGCFGTSEDERHPRQPGERDETGTAGQPFVSHPISNCLNSPEVLTDGPQWSPLGMSLVSQVTGLYQPVSIWIYPTWLNRWIFAVPYLAKSLDISSTLPGYIAGYSQYPTCLHRWIFAVPYLATSLNIRSTLPGYISEYSQYPTWLHRWIFAVSYLSTSLDISSTLPVYIAGY</sequence>
<keyword evidence="3" id="KW-1185">Reference proteome</keyword>
<feature type="compositionally biased region" description="Basic and acidic residues" evidence="1">
    <location>
        <begin position="10"/>
        <end position="24"/>
    </location>
</feature>
<name>A0ABY6K275_9ARAC</name>
<evidence type="ECO:0000256" key="1">
    <source>
        <dbReference type="SAM" id="MobiDB-lite"/>
    </source>
</evidence>
<organism evidence="2 3">
    <name type="scientific">Cordylochernes scorpioides</name>
    <dbReference type="NCBI Taxonomy" id="51811"/>
    <lineage>
        <taxon>Eukaryota</taxon>
        <taxon>Metazoa</taxon>
        <taxon>Ecdysozoa</taxon>
        <taxon>Arthropoda</taxon>
        <taxon>Chelicerata</taxon>
        <taxon>Arachnida</taxon>
        <taxon>Pseudoscorpiones</taxon>
        <taxon>Cheliferoidea</taxon>
        <taxon>Chernetidae</taxon>
        <taxon>Cordylochernes</taxon>
    </lineage>
</organism>
<proteinExistence type="predicted"/>
<gene>
    <name evidence="2" type="ORF">LAZ67_2001091</name>
</gene>
<feature type="region of interest" description="Disordered" evidence="1">
    <location>
        <begin position="1"/>
        <end position="29"/>
    </location>
</feature>
<evidence type="ECO:0000313" key="2">
    <source>
        <dbReference type="EMBL" id="UYV62558.1"/>
    </source>
</evidence>
<reference evidence="2 3" key="1">
    <citation type="submission" date="2022-01" db="EMBL/GenBank/DDBJ databases">
        <title>A chromosomal length assembly of Cordylochernes scorpioides.</title>
        <authorList>
            <person name="Zeh D."/>
            <person name="Zeh J."/>
        </authorList>
    </citation>
    <scope>NUCLEOTIDE SEQUENCE [LARGE SCALE GENOMIC DNA]</scope>
    <source>
        <strain evidence="2">IN4F17</strain>
        <tissue evidence="2">Whole Body</tissue>
    </source>
</reference>
<dbReference type="Proteomes" id="UP001235939">
    <property type="component" value="Chromosome 02"/>
</dbReference>
<accession>A0ABY6K275</accession>
<protein>
    <submittedName>
        <fullName evidence="2">Uncharacterized protein</fullName>
    </submittedName>
</protein>
<evidence type="ECO:0000313" key="3">
    <source>
        <dbReference type="Proteomes" id="UP001235939"/>
    </source>
</evidence>
<dbReference type="EMBL" id="CP092864">
    <property type="protein sequence ID" value="UYV62558.1"/>
    <property type="molecule type" value="Genomic_DNA"/>
</dbReference>